<dbReference type="AlphaFoldDB" id="A0A6N9VP83"/>
<accession>A0A6N9VP83</accession>
<dbReference type="RefSeq" id="WP_164358794.1">
    <property type="nucleotide sequence ID" value="NZ_JAAGME010001399.1"/>
</dbReference>
<evidence type="ECO:0000313" key="3">
    <source>
        <dbReference type="Proteomes" id="UP000471648"/>
    </source>
</evidence>
<proteinExistence type="predicted"/>
<sequence>MKVAVVVDDLDPARRRRCFWEEQLRALPEVEWELVSLQENMRERRFFNIYAFDVVIFNWCVLDGAVMYDSDRAQDILAFYDDHFVQFVRRGGVVIMENQPKRWRPAQKAYEILFAGQLAVQSRENYLYGPSVKVSPQLKSHPLLQGMPATIDSAYGQEPGASWFPPGSTSPRSIAELNPAKMYSGAFQTWSREWLPLLYAADGENPVMLAKTEGLGLWIVTTMFIGSSKVHDLIESLVVGSRNHSTAIRHFHTTQVRLRRIRTLGSATAVVLLGFALFFTLRTGLLTSKVPYGDTWLGSIAISVVFATLASGATFLRRFLFLSWRSARSR</sequence>
<name>A0A6N9VP83_STRMI</name>
<keyword evidence="1" id="KW-0812">Transmembrane</keyword>
<protein>
    <submittedName>
        <fullName evidence="2">Uncharacterized protein</fullName>
    </submittedName>
</protein>
<gene>
    <name evidence="2" type="ORF">G3I39_33055</name>
</gene>
<dbReference type="EMBL" id="JAAGME010001399">
    <property type="protein sequence ID" value="NEB71861.1"/>
    <property type="molecule type" value="Genomic_DNA"/>
</dbReference>
<dbReference type="Proteomes" id="UP000471648">
    <property type="component" value="Unassembled WGS sequence"/>
</dbReference>
<keyword evidence="1" id="KW-1133">Transmembrane helix</keyword>
<feature type="transmembrane region" description="Helical" evidence="1">
    <location>
        <begin position="264"/>
        <end position="284"/>
    </location>
</feature>
<comment type="caution">
    <text evidence="2">The sequence shown here is derived from an EMBL/GenBank/DDBJ whole genome shotgun (WGS) entry which is preliminary data.</text>
</comment>
<evidence type="ECO:0000313" key="2">
    <source>
        <dbReference type="EMBL" id="NEB71861.1"/>
    </source>
</evidence>
<keyword evidence="1" id="KW-0472">Membrane</keyword>
<organism evidence="2 3">
    <name type="scientific">Streptomyces microflavus</name>
    <name type="common">Streptomyces lipmanii</name>
    <dbReference type="NCBI Taxonomy" id="1919"/>
    <lineage>
        <taxon>Bacteria</taxon>
        <taxon>Bacillati</taxon>
        <taxon>Actinomycetota</taxon>
        <taxon>Actinomycetes</taxon>
        <taxon>Kitasatosporales</taxon>
        <taxon>Streptomycetaceae</taxon>
        <taxon>Streptomyces</taxon>
    </lineage>
</organism>
<evidence type="ECO:0000256" key="1">
    <source>
        <dbReference type="SAM" id="Phobius"/>
    </source>
</evidence>
<feature type="transmembrane region" description="Helical" evidence="1">
    <location>
        <begin position="296"/>
        <end position="320"/>
    </location>
</feature>
<reference evidence="2 3" key="1">
    <citation type="submission" date="2020-01" db="EMBL/GenBank/DDBJ databases">
        <title>Insect and environment-associated Actinomycetes.</title>
        <authorList>
            <person name="Currrie C."/>
            <person name="Chevrette M."/>
            <person name="Carlson C."/>
            <person name="Stubbendieck R."/>
            <person name="Wendt-Pienkowski E."/>
        </authorList>
    </citation>
    <scope>NUCLEOTIDE SEQUENCE [LARGE SCALE GENOMIC DNA]</scope>
    <source>
        <strain evidence="2 3">SID14438</strain>
    </source>
</reference>